<reference evidence="1 2" key="1">
    <citation type="submission" date="2016-10" db="EMBL/GenBank/DDBJ databases">
        <authorList>
            <person name="de Groot N.N."/>
        </authorList>
    </citation>
    <scope>NUCLEOTIDE SEQUENCE [LARGE SCALE GENOMIC DNA]</scope>
    <source>
        <strain evidence="1 2">CGMCC 1.11030</strain>
    </source>
</reference>
<organism evidence="1 2">
    <name type="scientific">Albimonas pacifica</name>
    <dbReference type="NCBI Taxonomy" id="1114924"/>
    <lineage>
        <taxon>Bacteria</taxon>
        <taxon>Pseudomonadati</taxon>
        <taxon>Pseudomonadota</taxon>
        <taxon>Alphaproteobacteria</taxon>
        <taxon>Rhodobacterales</taxon>
        <taxon>Paracoccaceae</taxon>
        <taxon>Albimonas</taxon>
    </lineage>
</organism>
<dbReference type="Proteomes" id="UP000199377">
    <property type="component" value="Unassembled WGS sequence"/>
</dbReference>
<evidence type="ECO:0000313" key="2">
    <source>
        <dbReference type="Proteomes" id="UP000199377"/>
    </source>
</evidence>
<keyword evidence="2" id="KW-1185">Reference proteome</keyword>
<dbReference type="InterPro" id="IPR050772">
    <property type="entry name" value="Hydratase-Decarb/MhpD_sf"/>
</dbReference>
<dbReference type="STRING" id="1114924.SAMN05216258_10541"/>
<dbReference type="GO" id="GO:0008684">
    <property type="term" value="F:2-oxopent-4-enoate hydratase activity"/>
    <property type="evidence" value="ECO:0007669"/>
    <property type="project" value="TreeGrafter"/>
</dbReference>
<dbReference type="AlphaFoldDB" id="A0A1I3G9W0"/>
<dbReference type="PANTHER" id="PTHR30143">
    <property type="entry name" value="ACID HYDRATASE"/>
    <property type="match status" value="1"/>
</dbReference>
<gene>
    <name evidence="1" type="ORF">SAMN05216258_10541</name>
</gene>
<dbReference type="Gene3D" id="3.90.850.10">
    <property type="entry name" value="Fumarylacetoacetase-like, C-terminal domain"/>
    <property type="match status" value="1"/>
</dbReference>
<sequence length="254" mass="26266">MTDQAARIADAIMARAPFDDLGASAPQSLVEAYALQARVVEKLAAAHGGIGGRKIAWNTAAQMDAMGLSEPGAACICADLVRRSPATLAAADFHTFAIEPEICAILKADIAPREHGHDRASVIEAVERLAPAFELLDPRGMGKAAPFSILSQNINNRGIVIGGPGLPPHDVDPSALRSVVTCNGETMLDKAGAAPMDPLTAVAFLANRFNALGQTLKAGEVLLLGAHLPPTPIPAPATMRFDLGALGAAEFTIA</sequence>
<dbReference type="InterPro" id="IPR036663">
    <property type="entry name" value="Fumarylacetoacetase_C_sf"/>
</dbReference>
<name>A0A1I3G9W0_9RHOB</name>
<evidence type="ECO:0000313" key="1">
    <source>
        <dbReference type="EMBL" id="SFI20194.1"/>
    </source>
</evidence>
<dbReference type="EMBL" id="FOQH01000005">
    <property type="protein sequence ID" value="SFI20194.1"/>
    <property type="molecule type" value="Genomic_DNA"/>
</dbReference>
<accession>A0A1I3G9W0</accession>
<dbReference type="OrthoDB" id="9792137at2"/>
<dbReference type="PANTHER" id="PTHR30143:SF0">
    <property type="entry name" value="2-KETO-4-PENTENOATE HYDRATASE"/>
    <property type="match status" value="1"/>
</dbReference>
<protein>
    <submittedName>
        <fullName evidence="1">2-oxopent-4-enoate/cis-2-oxohex-4-enoate hydratase</fullName>
    </submittedName>
</protein>
<dbReference type="SUPFAM" id="SSF56529">
    <property type="entry name" value="FAH"/>
    <property type="match status" value="1"/>
</dbReference>
<dbReference type="GO" id="GO:0005737">
    <property type="term" value="C:cytoplasm"/>
    <property type="evidence" value="ECO:0007669"/>
    <property type="project" value="TreeGrafter"/>
</dbReference>
<dbReference type="RefSeq" id="WP_092859896.1">
    <property type="nucleotide sequence ID" value="NZ_FOQH01000005.1"/>
</dbReference>
<proteinExistence type="predicted"/>